<dbReference type="InterPro" id="IPR018809">
    <property type="entry name" value="DUF2406"/>
</dbReference>
<dbReference type="EMBL" id="JAUKUA010000001">
    <property type="protein sequence ID" value="KAK0731774.1"/>
    <property type="molecule type" value="Genomic_DNA"/>
</dbReference>
<dbReference type="PANTHER" id="PTHR28186">
    <property type="entry name" value="MEIOTICALLY UP-REGULATED GENE 9 PROTEIN"/>
    <property type="match status" value="1"/>
</dbReference>
<evidence type="ECO:0000256" key="1">
    <source>
        <dbReference type="SAM" id="MobiDB-lite"/>
    </source>
</evidence>
<name>A0AA40BCT6_9PEZI</name>
<accession>A0AA40BCT6</accession>
<dbReference type="Pfam" id="PF10295">
    <property type="entry name" value="DUF2406"/>
    <property type="match status" value="1"/>
</dbReference>
<feature type="compositionally biased region" description="Basic and acidic residues" evidence="1">
    <location>
        <begin position="140"/>
        <end position="156"/>
    </location>
</feature>
<dbReference type="PANTHER" id="PTHR28186:SF1">
    <property type="entry name" value="MEIOTICALLY UP-REGULATED GENE 9 PROTEIN"/>
    <property type="match status" value="1"/>
</dbReference>
<feature type="non-terminal residue" evidence="2">
    <location>
        <position position="426"/>
    </location>
</feature>
<proteinExistence type="predicted"/>
<evidence type="ECO:0008006" key="4">
    <source>
        <dbReference type="Google" id="ProtNLM"/>
    </source>
</evidence>
<sequence>MATSNDLPPAPPHHQQQQYGQAQPQYQPQYQQSQHLPAPHNKSHPPVTQQRPATQTRKSRSFSFRSDKSHGSNGNNTTSQKQDLHETSAEKEAKRLHSKADPTLAMNEAEPAEVAASGKSSLAPLRSIQHKDAFGNPIADPDRSNPTRSRWERPLDTIRSFEAAIDGGYPSSRRSILRSDSESVAWGNNRRSSYYGGNGNGGRFSHDSYYGSRPPSMMYGGQGDNSQYDLRQGGRRDTFHDPQHHGPGPSHTPGPRGPPMRGYPRTGSEPQFAPPQRQLNPNEYAIPNNHRSYETVTTASGSGTSAEPSGYQTDPTSSDNSSVERMQAVPKRQPEPVNDYGIGFTQPATYQPPPFVMGMGGSRNGAQQQQVSGALNYNNGGGPAPPPVPQKGPTMIIRKPSAADHVQQRPAAPEKRKSWFARRFSK</sequence>
<organism evidence="2 3">
    <name type="scientific">Lasiosphaeris hirsuta</name>
    <dbReference type="NCBI Taxonomy" id="260670"/>
    <lineage>
        <taxon>Eukaryota</taxon>
        <taxon>Fungi</taxon>
        <taxon>Dikarya</taxon>
        <taxon>Ascomycota</taxon>
        <taxon>Pezizomycotina</taxon>
        <taxon>Sordariomycetes</taxon>
        <taxon>Sordariomycetidae</taxon>
        <taxon>Sordariales</taxon>
        <taxon>Lasiosphaeriaceae</taxon>
        <taxon>Lasiosphaeris</taxon>
    </lineage>
</organism>
<feature type="compositionally biased region" description="Polar residues" evidence="1">
    <location>
        <begin position="71"/>
        <end position="81"/>
    </location>
</feature>
<feature type="compositionally biased region" description="Low complexity" evidence="1">
    <location>
        <begin position="297"/>
        <end position="306"/>
    </location>
</feature>
<keyword evidence="3" id="KW-1185">Reference proteome</keyword>
<feature type="compositionally biased region" description="Low complexity" evidence="1">
    <location>
        <begin position="13"/>
        <end position="38"/>
    </location>
</feature>
<feature type="region of interest" description="Disordered" evidence="1">
    <location>
        <begin position="1"/>
        <end position="348"/>
    </location>
</feature>
<gene>
    <name evidence="2" type="ORF">B0H67DRAFT_462025</name>
</gene>
<protein>
    <recommendedName>
        <fullName evidence="4">DUF2406 domain-containing protein</fullName>
    </recommendedName>
</protein>
<feature type="compositionally biased region" description="Basic and acidic residues" evidence="1">
    <location>
        <begin position="232"/>
        <end position="244"/>
    </location>
</feature>
<dbReference type="AlphaFoldDB" id="A0AA40BCT6"/>
<evidence type="ECO:0000313" key="2">
    <source>
        <dbReference type="EMBL" id="KAK0731774.1"/>
    </source>
</evidence>
<feature type="compositionally biased region" description="Polar residues" evidence="1">
    <location>
        <begin position="310"/>
        <end position="324"/>
    </location>
</feature>
<evidence type="ECO:0000313" key="3">
    <source>
        <dbReference type="Proteomes" id="UP001172102"/>
    </source>
</evidence>
<feature type="compositionally biased region" description="Polar residues" evidence="1">
    <location>
        <begin position="46"/>
        <end position="56"/>
    </location>
</feature>
<dbReference type="Proteomes" id="UP001172102">
    <property type="component" value="Unassembled WGS sequence"/>
</dbReference>
<feature type="region of interest" description="Disordered" evidence="1">
    <location>
        <begin position="373"/>
        <end position="426"/>
    </location>
</feature>
<feature type="compositionally biased region" description="Basic and acidic residues" evidence="1">
    <location>
        <begin position="82"/>
        <end position="100"/>
    </location>
</feature>
<reference evidence="2" key="1">
    <citation type="submission" date="2023-06" db="EMBL/GenBank/DDBJ databases">
        <title>Genome-scale phylogeny and comparative genomics of the fungal order Sordariales.</title>
        <authorList>
            <consortium name="Lawrence Berkeley National Laboratory"/>
            <person name="Hensen N."/>
            <person name="Bonometti L."/>
            <person name="Westerberg I."/>
            <person name="Brannstrom I.O."/>
            <person name="Guillou S."/>
            <person name="Cros-Aarteil S."/>
            <person name="Calhoun S."/>
            <person name="Haridas S."/>
            <person name="Kuo A."/>
            <person name="Mondo S."/>
            <person name="Pangilinan J."/>
            <person name="Riley R."/>
            <person name="Labutti K."/>
            <person name="Andreopoulos B."/>
            <person name="Lipzen A."/>
            <person name="Chen C."/>
            <person name="Yanf M."/>
            <person name="Daum C."/>
            <person name="Ng V."/>
            <person name="Clum A."/>
            <person name="Steindorff A."/>
            <person name="Ohm R."/>
            <person name="Martin F."/>
            <person name="Silar P."/>
            <person name="Natvig D."/>
            <person name="Lalanne C."/>
            <person name="Gautier V."/>
            <person name="Ament-Velasquez S.L."/>
            <person name="Kruys A."/>
            <person name="Hutchinson M.I."/>
            <person name="Powell A.J."/>
            <person name="Barry K."/>
            <person name="Miller A.N."/>
            <person name="Grigoriev I.V."/>
            <person name="Debuchy R."/>
            <person name="Gladieux P."/>
            <person name="Thoren M.H."/>
            <person name="Johannesson H."/>
        </authorList>
    </citation>
    <scope>NUCLEOTIDE SEQUENCE</scope>
    <source>
        <strain evidence="2">SMH4607-1</strain>
    </source>
</reference>
<comment type="caution">
    <text evidence="2">The sequence shown here is derived from an EMBL/GenBank/DDBJ whole genome shotgun (WGS) entry which is preliminary data.</text>
</comment>